<dbReference type="AlphaFoldDB" id="A0A2T1FFK1"/>
<dbReference type="RefSeq" id="WP_106311816.1">
    <property type="nucleotide sequence ID" value="NZ_PVWO01000541.1"/>
</dbReference>
<accession>A0A2T1FFK1</accession>
<organism evidence="2 3">
    <name type="scientific">Chamaesiphon polymorphus CCALA 037</name>
    <dbReference type="NCBI Taxonomy" id="2107692"/>
    <lineage>
        <taxon>Bacteria</taxon>
        <taxon>Bacillati</taxon>
        <taxon>Cyanobacteriota</taxon>
        <taxon>Cyanophyceae</taxon>
        <taxon>Gomontiellales</taxon>
        <taxon>Chamaesiphonaceae</taxon>
        <taxon>Chamaesiphon</taxon>
    </lineage>
</organism>
<sequence length="100" mass="11147">MDKVIIPDVLTLEEASAYLRLSVETVTNQALKGNLPGRKIENDWRFLKSAIDDWLRAKSSSSVLLAQVGILADDDSLDQLKESIYQARERPEVDDNSGSN</sequence>
<protein>
    <submittedName>
        <fullName evidence="2">DNA-binding protein</fullName>
    </submittedName>
</protein>
<keyword evidence="2" id="KW-0238">DNA-binding</keyword>
<dbReference type="Pfam" id="PF12728">
    <property type="entry name" value="HTH_17"/>
    <property type="match status" value="1"/>
</dbReference>
<dbReference type="OrthoDB" id="515428at2"/>
<gene>
    <name evidence="2" type="ORF">C7B77_25980</name>
</gene>
<reference evidence="2 3" key="1">
    <citation type="submission" date="2018-03" db="EMBL/GenBank/DDBJ databases">
        <title>The ancient ancestry and fast evolution of plastids.</title>
        <authorList>
            <person name="Moore K.R."/>
            <person name="Magnabosco C."/>
            <person name="Momper L."/>
            <person name="Gold D.A."/>
            <person name="Bosak T."/>
            <person name="Fournier G.P."/>
        </authorList>
    </citation>
    <scope>NUCLEOTIDE SEQUENCE [LARGE SCALE GENOMIC DNA]</scope>
    <source>
        <strain evidence="2 3">CCALA 037</strain>
    </source>
</reference>
<proteinExistence type="predicted"/>
<feature type="domain" description="Helix-turn-helix" evidence="1">
    <location>
        <begin position="9"/>
        <end position="58"/>
    </location>
</feature>
<dbReference type="Proteomes" id="UP000238937">
    <property type="component" value="Unassembled WGS sequence"/>
</dbReference>
<dbReference type="EMBL" id="PVWO01000541">
    <property type="protein sequence ID" value="PSB43763.1"/>
    <property type="molecule type" value="Genomic_DNA"/>
</dbReference>
<name>A0A2T1FFK1_9CYAN</name>
<keyword evidence="3" id="KW-1185">Reference proteome</keyword>
<evidence type="ECO:0000313" key="3">
    <source>
        <dbReference type="Proteomes" id="UP000238937"/>
    </source>
</evidence>
<evidence type="ECO:0000259" key="1">
    <source>
        <dbReference type="Pfam" id="PF12728"/>
    </source>
</evidence>
<dbReference type="InterPro" id="IPR041657">
    <property type="entry name" value="HTH_17"/>
</dbReference>
<comment type="caution">
    <text evidence="2">The sequence shown here is derived from an EMBL/GenBank/DDBJ whole genome shotgun (WGS) entry which is preliminary data.</text>
</comment>
<evidence type="ECO:0000313" key="2">
    <source>
        <dbReference type="EMBL" id="PSB43763.1"/>
    </source>
</evidence>
<dbReference type="GO" id="GO:0003677">
    <property type="term" value="F:DNA binding"/>
    <property type="evidence" value="ECO:0007669"/>
    <property type="project" value="UniProtKB-KW"/>
</dbReference>